<dbReference type="CDD" id="cd00673">
    <property type="entry name" value="AlaRS_core"/>
    <property type="match status" value="1"/>
</dbReference>
<dbReference type="GO" id="GO:0002161">
    <property type="term" value="F:aminoacyl-tRNA deacylase activity"/>
    <property type="evidence" value="ECO:0007669"/>
    <property type="project" value="TreeGrafter"/>
</dbReference>
<dbReference type="PROSITE" id="PS50860">
    <property type="entry name" value="AA_TRNA_LIGASE_II_ALA"/>
    <property type="match status" value="1"/>
</dbReference>
<dbReference type="Gene3D" id="3.30.980.10">
    <property type="entry name" value="Threonyl-trna Synthetase, Chain A, domain 2"/>
    <property type="match status" value="1"/>
</dbReference>
<feature type="binding site" evidence="9">
    <location>
        <position position="561"/>
    </location>
    <ligand>
        <name>Zn(2+)</name>
        <dbReference type="ChEBI" id="CHEBI:29105"/>
    </ligand>
</feature>
<dbReference type="Pfam" id="PF01411">
    <property type="entry name" value="tRNA-synt_2c"/>
    <property type="match status" value="1"/>
</dbReference>
<dbReference type="SUPFAM" id="SSF101353">
    <property type="entry name" value="Putative anticodon-binding domain of alanyl-tRNA synthetase (AlaRS)"/>
    <property type="match status" value="1"/>
</dbReference>
<keyword evidence="9" id="KW-0862">Zinc</keyword>
<keyword evidence="9" id="KW-0963">Cytoplasm</keyword>
<dbReference type="EC" id="6.1.1.7" evidence="9"/>
<evidence type="ECO:0000256" key="2">
    <source>
        <dbReference type="ARBA" id="ARBA00022555"/>
    </source>
</evidence>
<dbReference type="PRINTS" id="PR00980">
    <property type="entry name" value="TRNASYNTHALA"/>
</dbReference>
<keyword evidence="9" id="KW-0479">Metal-binding</keyword>
<proteinExistence type="inferred from homology"/>
<dbReference type="GO" id="GO:0005829">
    <property type="term" value="C:cytosol"/>
    <property type="evidence" value="ECO:0007669"/>
    <property type="project" value="TreeGrafter"/>
</dbReference>
<dbReference type="InterPro" id="IPR023033">
    <property type="entry name" value="Ala_tRNA_ligase_euk/bac"/>
</dbReference>
<keyword evidence="8 9" id="KW-0030">Aminoacyl-tRNA synthetase</keyword>
<dbReference type="AlphaFoldDB" id="A0A1G2MEC8"/>
<keyword evidence="5 9" id="KW-0067">ATP-binding</keyword>
<dbReference type="InterPro" id="IPR018162">
    <property type="entry name" value="Ala-tRNA-ligase_IIc_anticod-bd"/>
</dbReference>
<evidence type="ECO:0000259" key="10">
    <source>
        <dbReference type="PROSITE" id="PS50860"/>
    </source>
</evidence>
<dbReference type="FunFam" id="3.30.980.10:FF:000004">
    <property type="entry name" value="Alanine--tRNA ligase, cytoplasmic"/>
    <property type="match status" value="1"/>
</dbReference>
<comment type="subcellular location">
    <subcellularLocation>
        <location evidence="9">Cytoplasm</location>
    </subcellularLocation>
</comment>
<feature type="binding site" evidence="9">
    <location>
        <position position="458"/>
    </location>
    <ligand>
        <name>Zn(2+)</name>
        <dbReference type="ChEBI" id="CHEBI:29105"/>
    </ligand>
</feature>
<comment type="similarity">
    <text evidence="1 9">Belongs to the class-II aminoacyl-tRNA synthetase family.</text>
</comment>
<dbReference type="Gene3D" id="3.30.54.20">
    <property type="match status" value="1"/>
</dbReference>
<dbReference type="EMBL" id="MHRK01000056">
    <property type="protein sequence ID" value="OHA22265.1"/>
    <property type="molecule type" value="Genomic_DNA"/>
</dbReference>
<protein>
    <recommendedName>
        <fullName evidence="9">Alanine--tRNA ligase</fullName>
        <ecNumber evidence="9">6.1.1.7</ecNumber>
    </recommendedName>
    <alternativeName>
        <fullName evidence="9">Alanyl-tRNA synthetase</fullName>
        <shortName evidence="9">AlaRS</shortName>
    </alternativeName>
</protein>
<evidence type="ECO:0000256" key="9">
    <source>
        <dbReference type="HAMAP-Rule" id="MF_00036"/>
    </source>
</evidence>
<keyword evidence="7 9" id="KW-0648">Protein biosynthesis</keyword>
<feature type="domain" description="Alanyl-transfer RNA synthetases family profile" evidence="10">
    <location>
        <begin position="1"/>
        <end position="596"/>
    </location>
</feature>
<dbReference type="GO" id="GO:0005524">
    <property type="term" value="F:ATP binding"/>
    <property type="evidence" value="ECO:0007669"/>
    <property type="project" value="UniProtKB-UniRule"/>
</dbReference>
<reference evidence="11 12" key="1">
    <citation type="journal article" date="2016" name="Nat. Commun.">
        <title>Thousands of microbial genomes shed light on interconnected biogeochemical processes in an aquifer system.</title>
        <authorList>
            <person name="Anantharaman K."/>
            <person name="Brown C.T."/>
            <person name="Hug L.A."/>
            <person name="Sharon I."/>
            <person name="Castelle C.J."/>
            <person name="Probst A.J."/>
            <person name="Thomas B.C."/>
            <person name="Singh A."/>
            <person name="Wilkins M.J."/>
            <person name="Karaoz U."/>
            <person name="Brodie E.L."/>
            <person name="Williams K.H."/>
            <person name="Hubbard S.S."/>
            <person name="Banfield J.F."/>
        </authorList>
    </citation>
    <scope>NUCLEOTIDE SEQUENCE [LARGE SCALE GENOMIC DNA]</scope>
</reference>
<sequence length="596" mass="67310">MKSEEIRKRFLEFFIKRGHVIIPSSSLVPENDPSVLFNTAGMQPLVPYLLGEPHPLGTRLADVQKCVRTIDIDDVGDATHATFFEMLGNWSLGDYFKEDAIKWSYELLTSKSEGFGLDPKRLYVTVFAGDPRTSQGQMNVPRDEESVKIWIEAGMPKNRIYYLGADKNWWQAGENGPCGPDSEMYYDVTKEGLGDLTHEQFVEADEKRQVVEIWNDVFMEYVKKDGKIVGKLPKKNVDTGAGLERLAVVIQKKDNIYDTDLFTEIMSVTKMLSPDTKSQRIIADHFRTAVFMIGDGVFPSNTDRGYVLRRLLRRAMMHIDQYSISDSQIDLLVSAVVSKYKSIYENLSAKKEEITKEIGKELVEKFSRTLKRGVKEFEKLSGSDISGADAFTLFSSCGFPLEITEELAKKKGIKVDRVGFVKEFEKHQELSRKGAEGKFKGGLADMSEKVVEYHTATHLLHQALRDVLGTHVQQKGSNITEQRLRFDFAHTAKMTLDEIKKVEDIVNEKIQSALPVERLVMSKEEAEKTGALHFFGEKYGEQVSVYFVGNSPESAYSKEFCGGPHVKNTSDLKGTFKILKEEAVGEGVRRIKAVLL</sequence>
<dbReference type="HAMAP" id="MF_00036_B">
    <property type="entry name" value="Ala_tRNA_synth_B"/>
    <property type="match status" value="1"/>
</dbReference>
<evidence type="ECO:0000256" key="5">
    <source>
        <dbReference type="ARBA" id="ARBA00022840"/>
    </source>
</evidence>
<dbReference type="GO" id="GO:0004813">
    <property type="term" value="F:alanine-tRNA ligase activity"/>
    <property type="evidence" value="ECO:0007669"/>
    <property type="project" value="UniProtKB-UniRule"/>
</dbReference>
<evidence type="ECO:0000256" key="6">
    <source>
        <dbReference type="ARBA" id="ARBA00022884"/>
    </source>
</evidence>
<keyword evidence="4 9" id="KW-0547">Nucleotide-binding</keyword>
<dbReference type="GO" id="GO:0008270">
    <property type="term" value="F:zinc ion binding"/>
    <property type="evidence" value="ECO:0007669"/>
    <property type="project" value="UniProtKB-UniRule"/>
</dbReference>
<organism evidence="11 12">
    <name type="scientific">Candidatus Taylorbacteria bacterium RIFCSPHIGHO2_02_FULL_43_32b</name>
    <dbReference type="NCBI Taxonomy" id="1802306"/>
    <lineage>
        <taxon>Bacteria</taxon>
        <taxon>Candidatus Tayloriibacteriota</taxon>
    </lineage>
</organism>
<dbReference type="SUPFAM" id="SSF55186">
    <property type="entry name" value="ThrRS/AlaRS common domain"/>
    <property type="match status" value="1"/>
</dbReference>
<dbReference type="PANTHER" id="PTHR11777">
    <property type="entry name" value="ALANYL-TRNA SYNTHETASE"/>
    <property type="match status" value="1"/>
</dbReference>
<gene>
    <name evidence="9" type="primary">alaS</name>
    <name evidence="11" type="ORF">A3C72_04095</name>
</gene>
<dbReference type="Proteomes" id="UP000177130">
    <property type="component" value="Unassembled WGS sequence"/>
</dbReference>
<dbReference type="SUPFAM" id="SSF55681">
    <property type="entry name" value="Class II aaRS and biotin synthetases"/>
    <property type="match status" value="1"/>
</dbReference>
<keyword evidence="3 9" id="KW-0436">Ligase</keyword>
<name>A0A1G2MEC8_9BACT</name>
<dbReference type="SMART" id="SM00863">
    <property type="entry name" value="tRNA_SAD"/>
    <property type="match status" value="1"/>
</dbReference>
<evidence type="ECO:0000256" key="3">
    <source>
        <dbReference type="ARBA" id="ARBA00022598"/>
    </source>
</evidence>
<dbReference type="InterPro" id="IPR018164">
    <property type="entry name" value="Ala-tRNA-synth_IIc_N"/>
</dbReference>
<dbReference type="PANTHER" id="PTHR11777:SF9">
    <property type="entry name" value="ALANINE--TRNA LIGASE, CYTOPLASMIC"/>
    <property type="match status" value="1"/>
</dbReference>
<evidence type="ECO:0000256" key="8">
    <source>
        <dbReference type="ARBA" id="ARBA00023146"/>
    </source>
</evidence>
<dbReference type="InterPro" id="IPR018165">
    <property type="entry name" value="Ala-tRNA-synth_IIc_core"/>
</dbReference>
<evidence type="ECO:0000256" key="1">
    <source>
        <dbReference type="ARBA" id="ARBA00008226"/>
    </source>
</evidence>
<dbReference type="STRING" id="1802306.A3C72_04095"/>
<feature type="binding site" evidence="9">
    <location>
        <position position="565"/>
    </location>
    <ligand>
        <name>Zn(2+)</name>
        <dbReference type="ChEBI" id="CHEBI:29105"/>
    </ligand>
</feature>
<dbReference type="GO" id="GO:0006419">
    <property type="term" value="P:alanyl-tRNA aminoacylation"/>
    <property type="evidence" value="ECO:0007669"/>
    <property type="project" value="UniProtKB-UniRule"/>
</dbReference>
<evidence type="ECO:0000313" key="11">
    <source>
        <dbReference type="EMBL" id="OHA22265.1"/>
    </source>
</evidence>
<dbReference type="InterPro" id="IPR050058">
    <property type="entry name" value="Ala-tRNA_ligase"/>
</dbReference>
<accession>A0A1G2MEC8</accession>
<comment type="cofactor">
    <cofactor evidence="9">
        <name>Zn(2+)</name>
        <dbReference type="ChEBI" id="CHEBI:29105"/>
    </cofactor>
    <text evidence="9">Binds 1 zinc ion per subunit.</text>
</comment>
<evidence type="ECO:0000313" key="12">
    <source>
        <dbReference type="Proteomes" id="UP000177130"/>
    </source>
</evidence>
<dbReference type="InterPro" id="IPR018163">
    <property type="entry name" value="Thr/Ala-tRNA-synth_IIc_edit"/>
</dbReference>
<evidence type="ECO:0000256" key="7">
    <source>
        <dbReference type="ARBA" id="ARBA00022917"/>
    </source>
</evidence>
<dbReference type="InterPro" id="IPR012947">
    <property type="entry name" value="tRNA_SAD"/>
</dbReference>
<evidence type="ECO:0000256" key="4">
    <source>
        <dbReference type="ARBA" id="ARBA00022741"/>
    </source>
</evidence>
<comment type="caution">
    <text evidence="11">The sequence shown here is derived from an EMBL/GenBank/DDBJ whole genome shotgun (WGS) entry which is preliminary data.</text>
</comment>
<comment type="function">
    <text evidence="9">Catalyzes the attachment of alanine to tRNA(Ala) in a two-step reaction: alanine is first activated by ATP to form Ala-AMP and then transferred to the acceptor end of tRNA(Ala). Also edits incorrectly charged Ser-tRNA(Ala) and Gly-tRNA(Ala) via its editing domain.</text>
</comment>
<feature type="binding site" evidence="9">
    <location>
        <position position="454"/>
    </location>
    <ligand>
        <name>Zn(2+)</name>
        <dbReference type="ChEBI" id="CHEBI:29105"/>
    </ligand>
</feature>
<dbReference type="InterPro" id="IPR045864">
    <property type="entry name" value="aa-tRNA-synth_II/BPL/LPL"/>
</dbReference>
<keyword evidence="2 9" id="KW-0820">tRNA-binding</keyword>
<comment type="catalytic activity">
    <reaction evidence="9">
        <text>tRNA(Ala) + L-alanine + ATP = L-alanyl-tRNA(Ala) + AMP + diphosphate</text>
        <dbReference type="Rhea" id="RHEA:12540"/>
        <dbReference type="Rhea" id="RHEA-COMP:9657"/>
        <dbReference type="Rhea" id="RHEA-COMP:9923"/>
        <dbReference type="ChEBI" id="CHEBI:30616"/>
        <dbReference type="ChEBI" id="CHEBI:33019"/>
        <dbReference type="ChEBI" id="CHEBI:57972"/>
        <dbReference type="ChEBI" id="CHEBI:78442"/>
        <dbReference type="ChEBI" id="CHEBI:78497"/>
        <dbReference type="ChEBI" id="CHEBI:456215"/>
        <dbReference type="EC" id="6.1.1.7"/>
    </reaction>
</comment>
<dbReference type="InterPro" id="IPR002318">
    <property type="entry name" value="Ala-tRNA-lgiase_IIc"/>
</dbReference>
<dbReference type="Pfam" id="PF07973">
    <property type="entry name" value="tRNA_SAD"/>
    <property type="match status" value="1"/>
</dbReference>
<dbReference type="NCBIfam" id="NF002436">
    <property type="entry name" value="PRK01584.1"/>
    <property type="match status" value="1"/>
</dbReference>
<keyword evidence="6 9" id="KW-0694">RNA-binding</keyword>
<dbReference type="Gene3D" id="3.30.930.10">
    <property type="entry name" value="Bira Bifunctional Protein, Domain 2"/>
    <property type="match status" value="1"/>
</dbReference>
<comment type="domain">
    <text evidence="9">Consists of three domains; the N-terminal catalytic domain, the editing domain and the C-terminal C-Ala domain. The editing domain removes incorrectly charged amino acids, while the C-Ala domain, along with tRNA(Ala), serves as a bridge to cooperatively bring together the editing and aminoacylation centers thus stimulating deacylation of misacylated tRNAs.</text>
</comment>
<dbReference type="GO" id="GO:0000049">
    <property type="term" value="F:tRNA binding"/>
    <property type="evidence" value="ECO:0007669"/>
    <property type="project" value="UniProtKB-KW"/>
</dbReference>